<evidence type="ECO:0000256" key="2">
    <source>
        <dbReference type="ARBA" id="ARBA00001936"/>
    </source>
</evidence>
<dbReference type="InterPro" id="IPR003607">
    <property type="entry name" value="HD/PDEase_dom"/>
</dbReference>
<protein>
    <recommendedName>
        <fullName evidence="5">5'-deoxynucleotidase</fullName>
        <ecNumber evidence="5">3.1.3.89</ecNumber>
    </recommendedName>
</protein>
<proteinExistence type="predicted"/>
<dbReference type="SUPFAM" id="SSF109604">
    <property type="entry name" value="HD-domain/PDEase-like"/>
    <property type="match status" value="1"/>
</dbReference>
<evidence type="ECO:0000259" key="8">
    <source>
        <dbReference type="SMART" id="SM00471"/>
    </source>
</evidence>
<keyword evidence="7" id="KW-0378">Hydrolase</keyword>
<comment type="cofactor">
    <cofactor evidence="3">
        <name>Co(2+)</name>
        <dbReference type="ChEBI" id="CHEBI:48828"/>
    </cofactor>
</comment>
<dbReference type="EC" id="3.1.3.89" evidence="5"/>
<gene>
    <name evidence="9" type="ORF">COU28_00615</name>
</gene>
<dbReference type="PANTHER" id="PTHR11845">
    <property type="entry name" value="5'-DEOXYNUCLEOTIDASE HDDC2"/>
    <property type="match status" value="1"/>
</dbReference>
<keyword evidence="6" id="KW-0479">Metal-binding</keyword>
<dbReference type="GO" id="GO:0005737">
    <property type="term" value="C:cytoplasm"/>
    <property type="evidence" value="ECO:0007669"/>
    <property type="project" value="TreeGrafter"/>
</dbReference>
<dbReference type="Pfam" id="PF13023">
    <property type="entry name" value="HD_3"/>
    <property type="match status" value="1"/>
</dbReference>
<dbReference type="GO" id="GO:0002953">
    <property type="term" value="F:5'-deoxynucleotidase activity"/>
    <property type="evidence" value="ECO:0007669"/>
    <property type="project" value="UniProtKB-EC"/>
</dbReference>
<dbReference type="GO" id="GO:0046872">
    <property type="term" value="F:metal ion binding"/>
    <property type="evidence" value="ECO:0007669"/>
    <property type="project" value="UniProtKB-KW"/>
</dbReference>
<evidence type="ECO:0000313" key="9">
    <source>
        <dbReference type="EMBL" id="PIR78620.1"/>
    </source>
</evidence>
<evidence type="ECO:0000256" key="7">
    <source>
        <dbReference type="ARBA" id="ARBA00022801"/>
    </source>
</evidence>
<organism evidence="9 10">
    <name type="scientific">Candidatus Magasanikbacteria bacterium CG10_big_fil_rev_8_21_14_0_10_36_16</name>
    <dbReference type="NCBI Taxonomy" id="1974645"/>
    <lineage>
        <taxon>Bacteria</taxon>
        <taxon>Candidatus Magasanikiibacteriota</taxon>
    </lineage>
</organism>
<dbReference type="Gene3D" id="1.10.3210.10">
    <property type="entry name" value="Hypothetical protein af1432"/>
    <property type="match status" value="1"/>
</dbReference>
<comment type="catalytic activity">
    <reaction evidence="1">
        <text>a 2'-deoxyribonucleoside 5'-phosphate + H2O = a 2'-deoxyribonucleoside + phosphate</text>
        <dbReference type="Rhea" id="RHEA:36167"/>
        <dbReference type="ChEBI" id="CHEBI:15377"/>
        <dbReference type="ChEBI" id="CHEBI:18274"/>
        <dbReference type="ChEBI" id="CHEBI:43474"/>
        <dbReference type="ChEBI" id="CHEBI:65317"/>
        <dbReference type="EC" id="3.1.3.89"/>
    </reaction>
</comment>
<dbReference type="EMBL" id="PFBU01000010">
    <property type="protein sequence ID" value="PIR78620.1"/>
    <property type="molecule type" value="Genomic_DNA"/>
</dbReference>
<dbReference type="InterPro" id="IPR039356">
    <property type="entry name" value="YfbR/HDDC2"/>
</dbReference>
<evidence type="ECO:0000256" key="4">
    <source>
        <dbReference type="ARBA" id="ARBA00011738"/>
    </source>
</evidence>
<dbReference type="AlphaFoldDB" id="A0A2H0TZH2"/>
<comment type="caution">
    <text evidence="9">The sequence shown here is derived from an EMBL/GenBank/DDBJ whole genome shotgun (WGS) entry which is preliminary data.</text>
</comment>
<dbReference type="PANTHER" id="PTHR11845:SF13">
    <property type="entry name" value="5'-DEOXYNUCLEOTIDASE HDDC2"/>
    <property type="match status" value="1"/>
</dbReference>
<dbReference type="InterPro" id="IPR006674">
    <property type="entry name" value="HD_domain"/>
</dbReference>
<evidence type="ECO:0000256" key="6">
    <source>
        <dbReference type="ARBA" id="ARBA00022723"/>
    </source>
</evidence>
<evidence type="ECO:0000256" key="5">
    <source>
        <dbReference type="ARBA" id="ARBA00012964"/>
    </source>
</evidence>
<comment type="subunit">
    <text evidence="4">Homodimer.</text>
</comment>
<evidence type="ECO:0000256" key="3">
    <source>
        <dbReference type="ARBA" id="ARBA00001941"/>
    </source>
</evidence>
<dbReference type="Proteomes" id="UP000230852">
    <property type="component" value="Unassembled WGS sequence"/>
</dbReference>
<dbReference type="SMART" id="SM00471">
    <property type="entry name" value="HDc"/>
    <property type="match status" value="1"/>
</dbReference>
<evidence type="ECO:0000256" key="1">
    <source>
        <dbReference type="ARBA" id="ARBA00001638"/>
    </source>
</evidence>
<reference evidence="10" key="1">
    <citation type="submission" date="2017-09" db="EMBL/GenBank/DDBJ databases">
        <title>Depth-based differentiation of microbial function through sediment-hosted aquifers and enrichment of novel symbionts in the deep terrestrial subsurface.</title>
        <authorList>
            <person name="Probst A.J."/>
            <person name="Ladd B."/>
            <person name="Jarett J.K."/>
            <person name="Geller-Mcgrath D.E."/>
            <person name="Sieber C.M.K."/>
            <person name="Emerson J.B."/>
            <person name="Anantharaman K."/>
            <person name="Thomas B.C."/>
            <person name="Malmstrom R."/>
            <person name="Stieglmeier M."/>
            <person name="Klingl A."/>
            <person name="Woyke T."/>
            <person name="Ryan C.M."/>
            <person name="Banfield J.F."/>
        </authorList>
    </citation>
    <scope>NUCLEOTIDE SEQUENCE [LARGE SCALE GENOMIC DNA]</scope>
</reference>
<accession>A0A2H0TZH2</accession>
<feature type="domain" description="HD/PDEase" evidence="8">
    <location>
        <begin position="38"/>
        <end position="148"/>
    </location>
</feature>
<sequence length="203" mass="23607">MQTTSQNSYKKIANFLFEVGTMRKLPRMHQQVLLTQDLSDNIATHSYRVGLVAWFLAKLENVDPYKTTLMALTHDLGEIRSGDHNYIHKKYVKIFEEEIIKDQLGDLPFPDLFEMSTEFEKRESKEAIVAKDADMIDQILLLKEYTHQGNQEAPIWLHGKGEGQTENIQYKSLKTESAKKLAEEILAGKISEWWENLYTNKNR</sequence>
<comment type="cofactor">
    <cofactor evidence="2">
        <name>Mn(2+)</name>
        <dbReference type="ChEBI" id="CHEBI:29035"/>
    </cofactor>
</comment>
<name>A0A2H0TZH2_9BACT</name>
<evidence type="ECO:0000313" key="10">
    <source>
        <dbReference type="Proteomes" id="UP000230852"/>
    </source>
</evidence>